<evidence type="ECO:0000256" key="7">
    <source>
        <dbReference type="ARBA" id="ARBA00041857"/>
    </source>
</evidence>
<dbReference type="EMBL" id="KN880606">
    <property type="protein sequence ID" value="KIY65057.1"/>
    <property type="molecule type" value="Genomic_DNA"/>
</dbReference>
<dbReference type="Proteomes" id="UP000054007">
    <property type="component" value="Unassembled WGS sequence"/>
</dbReference>
<protein>
    <recommendedName>
        <fullName evidence="14">Phytase A</fullName>
    </recommendedName>
    <alternativeName>
        <fullName evidence="15">Histidine acid phosphatase phyA</fullName>
    </alternativeName>
    <alternativeName>
        <fullName evidence="8">Myo-inositol hexakisphosphate phosphohydrolase A</fullName>
    </alternativeName>
    <alternativeName>
        <fullName evidence="7">Myo-inositol-hexaphosphate 3-phosphohydrolase A</fullName>
    </alternativeName>
</protein>
<comment type="catalytic activity">
    <reaction evidence="9">
        <text>1D-myo-inositol 1,2,5,6-tetrakisphosphate + H2O = 1D-myo-inositol 1,2,6-trisphosphate + phosphate</text>
        <dbReference type="Rhea" id="RHEA:77119"/>
        <dbReference type="ChEBI" id="CHEBI:15377"/>
        <dbReference type="ChEBI" id="CHEBI:43474"/>
        <dbReference type="ChEBI" id="CHEBI:195535"/>
        <dbReference type="ChEBI" id="CHEBI:195537"/>
    </reaction>
    <physiologicalReaction direction="left-to-right" evidence="9">
        <dbReference type="Rhea" id="RHEA:77120"/>
    </physiologicalReaction>
</comment>
<organism evidence="18 19">
    <name type="scientific">Cylindrobasidium torrendii FP15055 ss-10</name>
    <dbReference type="NCBI Taxonomy" id="1314674"/>
    <lineage>
        <taxon>Eukaryota</taxon>
        <taxon>Fungi</taxon>
        <taxon>Dikarya</taxon>
        <taxon>Basidiomycota</taxon>
        <taxon>Agaricomycotina</taxon>
        <taxon>Agaricomycetes</taxon>
        <taxon>Agaricomycetidae</taxon>
        <taxon>Agaricales</taxon>
        <taxon>Marasmiineae</taxon>
        <taxon>Physalacriaceae</taxon>
        <taxon>Cylindrobasidium</taxon>
    </lineage>
</organism>
<feature type="disulfide bond" evidence="17">
    <location>
        <begin position="425"/>
        <end position="432"/>
    </location>
</feature>
<evidence type="ECO:0000256" key="15">
    <source>
        <dbReference type="ARBA" id="ARBA00044262"/>
    </source>
</evidence>
<dbReference type="PROSITE" id="PS00778">
    <property type="entry name" value="HIS_ACID_PHOSPHAT_2"/>
    <property type="match status" value="1"/>
</dbReference>
<evidence type="ECO:0000256" key="13">
    <source>
        <dbReference type="ARBA" id="ARBA00043788"/>
    </source>
</evidence>
<evidence type="ECO:0000256" key="2">
    <source>
        <dbReference type="ARBA" id="ARBA00011245"/>
    </source>
</evidence>
<dbReference type="STRING" id="1314674.A0A0D7B3I3"/>
<feature type="active site" description="Proton donor" evidence="16">
    <location>
        <position position="354"/>
    </location>
</feature>
<dbReference type="PROSITE" id="PS00616">
    <property type="entry name" value="HIS_ACID_PHOSPHAT_1"/>
    <property type="match status" value="1"/>
</dbReference>
<dbReference type="InterPro" id="IPR000560">
    <property type="entry name" value="His_Pase_clade-2"/>
</dbReference>
<dbReference type="GO" id="GO:0005576">
    <property type="term" value="C:extracellular region"/>
    <property type="evidence" value="ECO:0007669"/>
    <property type="project" value="UniProtKB-SubCell"/>
</dbReference>
<reference evidence="18 19" key="1">
    <citation type="journal article" date="2015" name="Fungal Genet. Biol.">
        <title>Evolution of novel wood decay mechanisms in Agaricales revealed by the genome sequences of Fistulina hepatica and Cylindrobasidium torrendii.</title>
        <authorList>
            <person name="Floudas D."/>
            <person name="Held B.W."/>
            <person name="Riley R."/>
            <person name="Nagy L.G."/>
            <person name="Koehler G."/>
            <person name="Ransdell A.S."/>
            <person name="Younus H."/>
            <person name="Chow J."/>
            <person name="Chiniquy J."/>
            <person name="Lipzen A."/>
            <person name="Tritt A."/>
            <person name="Sun H."/>
            <person name="Haridas S."/>
            <person name="LaButti K."/>
            <person name="Ohm R.A."/>
            <person name="Kues U."/>
            <person name="Blanchette R.A."/>
            <person name="Grigoriev I.V."/>
            <person name="Minto R.E."/>
            <person name="Hibbett D.S."/>
        </authorList>
    </citation>
    <scope>NUCLEOTIDE SEQUENCE [LARGE SCALE GENOMIC DNA]</scope>
    <source>
        <strain evidence="18 19">FP15055 ss-10</strain>
    </source>
</reference>
<dbReference type="GO" id="GO:0003993">
    <property type="term" value="F:acid phosphatase activity"/>
    <property type="evidence" value="ECO:0007669"/>
    <property type="project" value="TreeGrafter"/>
</dbReference>
<keyword evidence="6" id="KW-0325">Glycoprotein</keyword>
<dbReference type="AlphaFoldDB" id="A0A0D7B3I3"/>
<dbReference type="InterPro" id="IPR029033">
    <property type="entry name" value="His_PPase_superfam"/>
</dbReference>
<feature type="disulfide bond" evidence="17">
    <location>
        <begin position="214"/>
        <end position="455"/>
    </location>
</feature>
<comment type="catalytic activity">
    <reaction evidence="10">
        <text>1D-myo-inositol 1,2-bisphosphate + H2O = 1D-myo-inositol 2-phosphate + phosphate</text>
        <dbReference type="Rhea" id="RHEA:77135"/>
        <dbReference type="ChEBI" id="CHEBI:15377"/>
        <dbReference type="ChEBI" id="CHEBI:43474"/>
        <dbReference type="ChEBI" id="CHEBI:84142"/>
        <dbReference type="ChEBI" id="CHEBI:195539"/>
    </reaction>
    <physiologicalReaction direction="left-to-right" evidence="10">
        <dbReference type="Rhea" id="RHEA:77136"/>
    </physiologicalReaction>
</comment>
<evidence type="ECO:0000313" key="19">
    <source>
        <dbReference type="Proteomes" id="UP000054007"/>
    </source>
</evidence>
<dbReference type="CDD" id="cd07061">
    <property type="entry name" value="HP_HAP_like"/>
    <property type="match status" value="1"/>
</dbReference>
<dbReference type="PANTHER" id="PTHR20963:SF24">
    <property type="entry name" value="3-PHYTASE B"/>
    <property type="match status" value="1"/>
</dbReference>
<dbReference type="PANTHER" id="PTHR20963">
    <property type="entry name" value="MULTIPLE INOSITOL POLYPHOSPHATE PHOSPHATASE-RELATED"/>
    <property type="match status" value="1"/>
</dbReference>
<evidence type="ECO:0000256" key="6">
    <source>
        <dbReference type="ARBA" id="ARBA00023180"/>
    </source>
</evidence>
<comment type="catalytic activity">
    <reaction evidence="11">
        <text>1D-myo-inositol 1,2,6-trisphosphate + H2O = 1D-myo-inositol 1,2-bisphosphate + phosphate</text>
        <dbReference type="Rhea" id="RHEA:77131"/>
        <dbReference type="ChEBI" id="CHEBI:15377"/>
        <dbReference type="ChEBI" id="CHEBI:43474"/>
        <dbReference type="ChEBI" id="CHEBI:195537"/>
        <dbReference type="ChEBI" id="CHEBI:195539"/>
    </reaction>
    <physiologicalReaction direction="left-to-right" evidence="11">
        <dbReference type="Rhea" id="RHEA:77132"/>
    </physiologicalReaction>
</comment>
<comment type="catalytic activity">
    <reaction evidence="13">
        <text>1D-myo-inositol hexakisphosphate + H2O = 1D-myo-inositol 1,2,4,5,6-pentakisphosphate + phosphate</text>
        <dbReference type="Rhea" id="RHEA:16989"/>
        <dbReference type="ChEBI" id="CHEBI:15377"/>
        <dbReference type="ChEBI" id="CHEBI:43474"/>
        <dbReference type="ChEBI" id="CHEBI:57798"/>
        <dbReference type="ChEBI" id="CHEBI:58130"/>
        <dbReference type="EC" id="3.1.3.8"/>
    </reaction>
    <physiologicalReaction direction="left-to-right" evidence="13">
        <dbReference type="Rhea" id="RHEA:16990"/>
    </physiologicalReaction>
</comment>
<accession>A0A0D7B3I3</accession>
<keyword evidence="3" id="KW-0964">Secreted</keyword>
<evidence type="ECO:0000256" key="9">
    <source>
        <dbReference type="ARBA" id="ARBA00043670"/>
    </source>
</evidence>
<evidence type="ECO:0000313" key="18">
    <source>
        <dbReference type="EMBL" id="KIY65057.1"/>
    </source>
</evidence>
<evidence type="ECO:0000256" key="10">
    <source>
        <dbReference type="ARBA" id="ARBA00043675"/>
    </source>
</evidence>
<evidence type="ECO:0000256" key="17">
    <source>
        <dbReference type="PIRSR" id="PIRSR000894-2"/>
    </source>
</evidence>
<evidence type="ECO:0000256" key="11">
    <source>
        <dbReference type="ARBA" id="ARBA00043721"/>
    </source>
</evidence>
<dbReference type="Pfam" id="PF00328">
    <property type="entry name" value="His_Phos_2"/>
    <property type="match status" value="1"/>
</dbReference>
<feature type="disulfide bond" evidence="17">
    <location>
        <begin position="260"/>
        <end position="274"/>
    </location>
</feature>
<dbReference type="InterPro" id="IPR016274">
    <property type="entry name" value="Histidine_acid_Pase_euk"/>
</dbReference>
<keyword evidence="19" id="KW-1185">Reference proteome</keyword>
<dbReference type="PIRSF" id="PIRSF000894">
    <property type="entry name" value="Acid_phosphatase"/>
    <property type="match status" value="1"/>
</dbReference>
<evidence type="ECO:0000256" key="4">
    <source>
        <dbReference type="ARBA" id="ARBA00022801"/>
    </source>
</evidence>
<dbReference type="SUPFAM" id="SSF53254">
    <property type="entry name" value="Phosphoglycerate mutase-like"/>
    <property type="match status" value="1"/>
</dbReference>
<dbReference type="OrthoDB" id="6509975at2759"/>
<dbReference type="InterPro" id="IPR033379">
    <property type="entry name" value="Acid_Pase_AS"/>
</dbReference>
<keyword evidence="5 17" id="KW-1015">Disulfide bond</keyword>
<feature type="disulfide bond" evidence="17">
    <location>
        <begin position="78"/>
        <end position="403"/>
    </location>
</feature>
<evidence type="ECO:0000256" key="12">
    <source>
        <dbReference type="ARBA" id="ARBA00043748"/>
    </source>
</evidence>
<evidence type="ECO:0000256" key="14">
    <source>
        <dbReference type="ARBA" id="ARBA00044106"/>
    </source>
</evidence>
<feature type="active site" description="Nucleophile" evidence="16">
    <location>
        <position position="89"/>
    </location>
</feature>
<evidence type="ECO:0000256" key="1">
    <source>
        <dbReference type="ARBA" id="ARBA00004613"/>
    </source>
</evidence>
<proteinExistence type="predicted"/>
<comment type="catalytic activity">
    <reaction evidence="12">
        <text>1D-myo-inositol 1,2,4,5,6-pentakisphosphate + H2O = 1D-myo-inositol 1,2,5,6-tetrakisphosphate + phosphate</text>
        <dbReference type="Rhea" id="RHEA:77115"/>
        <dbReference type="ChEBI" id="CHEBI:15377"/>
        <dbReference type="ChEBI" id="CHEBI:43474"/>
        <dbReference type="ChEBI" id="CHEBI:57798"/>
        <dbReference type="ChEBI" id="CHEBI:195535"/>
    </reaction>
    <physiologicalReaction direction="left-to-right" evidence="12">
        <dbReference type="Rhea" id="RHEA:77116"/>
    </physiologicalReaction>
</comment>
<evidence type="ECO:0000256" key="8">
    <source>
        <dbReference type="ARBA" id="ARBA00042300"/>
    </source>
</evidence>
<evidence type="ECO:0000256" key="16">
    <source>
        <dbReference type="PIRSR" id="PIRSR000894-1"/>
    </source>
</evidence>
<evidence type="ECO:0000256" key="3">
    <source>
        <dbReference type="ARBA" id="ARBA00022525"/>
    </source>
</evidence>
<keyword evidence="4" id="KW-0378">Hydrolase</keyword>
<dbReference type="GO" id="GO:0016158">
    <property type="term" value="F:inositol hexakisphosphate 3-phosphatase activity"/>
    <property type="evidence" value="ECO:0007669"/>
    <property type="project" value="UniProtKB-EC"/>
</dbReference>
<dbReference type="Gene3D" id="3.40.50.1240">
    <property type="entry name" value="Phosphoglycerate mutase-like"/>
    <property type="match status" value="1"/>
</dbReference>
<gene>
    <name evidence="18" type="ORF">CYLTODRAFT_76068</name>
</gene>
<comment type="subcellular location">
    <subcellularLocation>
        <location evidence="1">Secreted</location>
    </subcellularLocation>
</comment>
<evidence type="ECO:0000256" key="5">
    <source>
        <dbReference type="ARBA" id="ARBA00023157"/>
    </source>
</evidence>
<comment type="subunit">
    <text evidence="2">Monomer.</text>
</comment>
<name>A0A0D7B3I3_9AGAR</name>
<sequence>MWAKIEDKRPPVPRRWFRKRTMLFLGITSVLSAAATYALTSPQHGRRALVLDGVQGSPTWAQYSPFRSLEAYEVPSGCSVTQVNHIERHGARFPTDGATKRIRSAVDKLVAAGTYTNETLSFLSDYTYDLGVSHLLPFGAAQANDSGATSYERYAHLLNADSLPFVRASGSERVIDTAQNWTEGFSLASNHVYSPPLSVILSEEGNDTLDDNLCANIGDSDAQTEEWIAAYAPPITTRLNADAPGANLTDADIYNLMSLCAFETLAKETESDFCPLFTAEEFLAFAYVGDLDKYYGTGYGQELGPVQGVGYINELIARLTGQPVQDATQTNSTLDSDPATFPLDRALYADFSHDNQMIAIYAALGLFPQDAPLSTAGPEEGRTWKVDELVPFSARMVTEKFVCDGDATEYVRILVNDAVQPLAFCGDGSGRCTVEAFVESQTYARENGQGDWEKCFV</sequence>